<evidence type="ECO:0000259" key="7">
    <source>
        <dbReference type="Pfam" id="PF00150"/>
    </source>
</evidence>
<sequence>MRRKMKIDDGSLVKLSLNAGLRIYTTVSLITKFGNPTMLLLSRSIGLLVLIAVGICFSLARPCVYAQEQTTPKRPGVFRQNDLVTVRGGDGEMLRGVAVFVFKYRRSDVQQSGVALLDDIDSDTYWDELVDRGINAVRVVYFDPWQRSHGDAGASDPYPFADLDNADDVAATLRDIDKAVEQADRRGMSVMINYHDTGGYRDPLHTVAADDRHFSYGESMQYCQRFWKLVASRYRNQAHVFYELTNEPVRWHPNDYTATDLENFASLYGQVRSDAPETHVVLVSAATTASWDRRRNLLFLARELEKRGVDFSNASIGFHPYSLADIDADGQACSPQVADLDLIKPVTELMRAGYAALNTEQNFPTGTIESEDPDSPPLLKGDSTGIQSMQRLGISWFLWNTSGPKEMRNLDWLITDAAKHGYAW</sequence>
<dbReference type="InterPro" id="IPR017853">
    <property type="entry name" value="GH"/>
</dbReference>
<evidence type="ECO:0000256" key="1">
    <source>
        <dbReference type="ARBA" id="ARBA00022729"/>
    </source>
</evidence>
<evidence type="ECO:0000256" key="3">
    <source>
        <dbReference type="ARBA" id="ARBA00023295"/>
    </source>
</evidence>
<keyword evidence="6" id="KW-0472">Membrane</keyword>
<dbReference type="InterPro" id="IPR001547">
    <property type="entry name" value="Glyco_hydro_5"/>
</dbReference>
<feature type="region of interest" description="Disordered" evidence="5">
    <location>
        <begin position="362"/>
        <end position="382"/>
    </location>
</feature>
<dbReference type="InterPro" id="IPR018087">
    <property type="entry name" value="Glyco_hydro_5_CS"/>
</dbReference>
<dbReference type="SUPFAM" id="SSF51445">
    <property type="entry name" value="(Trans)glycosidases"/>
    <property type="match status" value="1"/>
</dbReference>
<name>A0A5C6F4K3_9BACT</name>
<dbReference type="GO" id="GO:0009251">
    <property type="term" value="P:glucan catabolic process"/>
    <property type="evidence" value="ECO:0007669"/>
    <property type="project" value="TreeGrafter"/>
</dbReference>
<evidence type="ECO:0000256" key="2">
    <source>
        <dbReference type="ARBA" id="ARBA00022801"/>
    </source>
</evidence>
<dbReference type="OrthoDB" id="221687at2"/>
<evidence type="ECO:0000256" key="6">
    <source>
        <dbReference type="SAM" id="Phobius"/>
    </source>
</evidence>
<dbReference type="AlphaFoldDB" id="A0A5C6F4K3"/>
<keyword evidence="9" id="KW-1185">Reference proteome</keyword>
<keyword evidence="6" id="KW-1133">Transmembrane helix</keyword>
<evidence type="ECO:0000313" key="8">
    <source>
        <dbReference type="EMBL" id="TWU56278.1"/>
    </source>
</evidence>
<accession>A0A5C6F4K3</accession>
<keyword evidence="3 4" id="KW-0326">Glycosidase</keyword>
<reference evidence="8 9" key="1">
    <citation type="submission" date="2019-02" db="EMBL/GenBank/DDBJ databases">
        <title>Deep-cultivation of Planctomycetes and their phenomic and genomic characterization uncovers novel biology.</title>
        <authorList>
            <person name="Wiegand S."/>
            <person name="Jogler M."/>
            <person name="Boedeker C."/>
            <person name="Pinto D."/>
            <person name="Vollmers J."/>
            <person name="Rivas-Marin E."/>
            <person name="Kohn T."/>
            <person name="Peeters S.H."/>
            <person name="Heuer A."/>
            <person name="Rast P."/>
            <person name="Oberbeckmann S."/>
            <person name="Bunk B."/>
            <person name="Jeske O."/>
            <person name="Meyerdierks A."/>
            <person name="Storesund J.E."/>
            <person name="Kallscheuer N."/>
            <person name="Luecker S."/>
            <person name="Lage O.M."/>
            <person name="Pohl T."/>
            <person name="Merkel B.J."/>
            <person name="Hornburger P."/>
            <person name="Mueller R.-W."/>
            <person name="Bruemmer F."/>
            <person name="Labrenz M."/>
            <person name="Spormann A.M."/>
            <person name="Op Den Camp H."/>
            <person name="Overmann J."/>
            <person name="Amann R."/>
            <person name="Jetten M.S.M."/>
            <person name="Mascher T."/>
            <person name="Medema M.H."/>
            <person name="Devos D.P."/>
            <person name="Kaster A.-K."/>
            <person name="Ovreas L."/>
            <person name="Rohde M."/>
            <person name="Galperin M.Y."/>
            <person name="Jogler C."/>
        </authorList>
    </citation>
    <scope>NUCLEOTIDE SEQUENCE [LARGE SCALE GENOMIC DNA]</scope>
    <source>
        <strain evidence="8 9">Poly59</strain>
    </source>
</reference>
<evidence type="ECO:0000256" key="5">
    <source>
        <dbReference type="SAM" id="MobiDB-lite"/>
    </source>
</evidence>
<dbReference type="Gene3D" id="3.20.20.80">
    <property type="entry name" value="Glycosidases"/>
    <property type="match status" value="1"/>
</dbReference>
<proteinExistence type="inferred from homology"/>
<evidence type="ECO:0000256" key="4">
    <source>
        <dbReference type="RuleBase" id="RU361153"/>
    </source>
</evidence>
<organism evidence="8 9">
    <name type="scientific">Rubripirellula reticaptiva</name>
    <dbReference type="NCBI Taxonomy" id="2528013"/>
    <lineage>
        <taxon>Bacteria</taxon>
        <taxon>Pseudomonadati</taxon>
        <taxon>Planctomycetota</taxon>
        <taxon>Planctomycetia</taxon>
        <taxon>Pirellulales</taxon>
        <taxon>Pirellulaceae</taxon>
        <taxon>Rubripirellula</taxon>
    </lineage>
</organism>
<keyword evidence="2 4" id="KW-0378">Hydrolase</keyword>
<dbReference type="InterPro" id="IPR050386">
    <property type="entry name" value="Glycosyl_hydrolase_5"/>
</dbReference>
<feature type="transmembrane region" description="Helical" evidence="6">
    <location>
        <begin position="40"/>
        <end position="60"/>
    </location>
</feature>
<keyword evidence="6" id="KW-0812">Transmembrane</keyword>
<comment type="similarity">
    <text evidence="4">Belongs to the glycosyl hydrolase 5 (cellulase A) family.</text>
</comment>
<keyword evidence="1" id="KW-0732">Signal</keyword>
<dbReference type="PANTHER" id="PTHR31297">
    <property type="entry name" value="GLUCAN ENDO-1,6-BETA-GLUCOSIDASE B"/>
    <property type="match status" value="1"/>
</dbReference>
<dbReference type="GO" id="GO:0008422">
    <property type="term" value="F:beta-glucosidase activity"/>
    <property type="evidence" value="ECO:0007669"/>
    <property type="project" value="TreeGrafter"/>
</dbReference>
<protein>
    <submittedName>
        <fullName evidence="8">Cellulase (Glycosyl hydrolase family 5)</fullName>
    </submittedName>
</protein>
<dbReference type="PROSITE" id="PS00659">
    <property type="entry name" value="GLYCOSYL_HYDROL_F5"/>
    <property type="match status" value="1"/>
</dbReference>
<dbReference type="GO" id="GO:0005576">
    <property type="term" value="C:extracellular region"/>
    <property type="evidence" value="ECO:0007669"/>
    <property type="project" value="TreeGrafter"/>
</dbReference>
<dbReference type="EMBL" id="SJPX01000002">
    <property type="protein sequence ID" value="TWU56278.1"/>
    <property type="molecule type" value="Genomic_DNA"/>
</dbReference>
<comment type="caution">
    <text evidence="8">The sequence shown here is derived from an EMBL/GenBank/DDBJ whole genome shotgun (WGS) entry which is preliminary data.</text>
</comment>
<dbReference type="Proteomes" id="UP000317977">
    <property type="component" value="Unassembled WGS sequence"/>
</dbReference>
<dbReference type="Pfam" id="PF00150">
    <property type="entry name" value="Cellulase"/>
    <property type="match status" value="1"/>
</dbReference>
<dbReference type="GO" id="GO:0009986">
    <property type="term" value="C:cell surface"/>
    <property type="evidence" value="ECO:0007669"/>
    <property type="project" value="TreeGrafter"/>
</dbReference>
<evidence type="ECO:0000313" key="9">
    <source>
        <dbReference type="Proteomes" id="UP000317977"/>
    </source>
</evidence>
<gene>
    <name evidence="8" type="ORF">Poly59_25820</name>
</gene>
<dbReference type="PANTHER" id="PTHR31297:SF17">
    <property type="entry name" value="ENDOGLUCANASE"/>
    <property type="match status" value="1"/>
</dbReference>
<feature type="domain" description="Glycoside hydrolase family 5" evidence="7">
    <location>
        <begin position="119"/>
        <end position="402"/>
    </location>
</feature>